<gene>
    <name evidence="1" type="ORF">RM574_09540</name>
</gene>
<accession>A0ABD5E2R3</accession>
<dbReference type="AlphaFoldDB" id="A0ABD5E2R3"/>
<reference evidence="2" key="1">
    <citation type="submission" date="2023-07" db="EMBL/GenBank/DDBJ databases">
        <title>30 novel species of actinomycetes from the DSMZ collection.</title>
        <authorList>
            <person name="Nouioui I."/>
        </authorList>
    </citation>
    <scope>NUCLEOTIDE SEQUENCE [LARGE SCALE GENOMIC DNA]</scope>
    <source>
        <strain evidence="2">DSM 41982</strain>
    </source>
</reference>
<name>A0ABD5E2R3_9ACTN</name>
<dbReference type="EMBL" id="JAVRER010000010">
    <property type="protein sequence ID" value="MDT0415731.1"/>
    <property type="molecule type" value="Genomic_DNA"/>
</dbReference>
<protein>
    <submittedName>
        <fullName evidence="1">DUF5995 family protein</fullName>
    </submittedName>
</protein>
<comment type="caution">
    <text evidence="1">The sequence shown here is derived from an EMBL/GenBank/DDBJ whole genome shotgun (WGS) entry which is preliminary data.</text>
</comment>
<dbReference type="Pfam" id="PF19458">
    <property type="entry name" value="DUF5995"/>
    <property type="match status" value="1"/>
</dbReference>
<dbReference type="InterPro" id="IPR046037">
    <property type="entry name" value="DUF5995"/>
</dbReference>
<proteinExistence type="predicted"/>
<evidence type="ECO:0000313" key="1">
    <source>
        <dbReference type="EMBL" id="MDT0415731.1"/>
    </source>
</evidence>
<sequence length="243" mass="26586">MGHSSQPTEVLGGAARRVDAGVDGVLARIRGLGAGWPERDGVAVFHRVYTRVTEEVGHLVDRGGFPDRRAAVTLDVLFAERYLDAVETFERGGRAPACWRPLLHARDRRGVRPAQFALCGVNAHIGHDLALAVVDTCRTLACAPEDLRDEFDQVGELLTALEERVREDLMPGPDLLERAEPLTHLAGAWSIERAREAAWVTARALWAVRGLPVVAEEMRGRLDAGVGHVGRLLVTPLVPVRLR</sequence>
<dbReference type="Proteomes" id="UP001183607">
    <property type="component" value="Unassembled WGS sequence"/>
</dbReference>
<evidence type="ECO:0000313" key="2">
    <source>
        <dbReference type="Proteomes" id="UP001183607"/>
    </source>
</evidence>
<organism evidence="1 2">
    <name type="scientific">Streptomyces evansiae</name>
    <dbReference type="NCBI Taxonomy" id="3075535"/>
    <lineage>
        <taxon>Bacteria</taxon>
        <taxon>Bacillati</taxon>
        <taxon>Actinomycetota</taxon>
        <taxon>Actinomycetes</taxon>
        <taxon>Kitasatosporales</taxon>
        <taxon>Streptomycetaceae</taxon>
        <taxon>Streptomyces</taxon>
    </lineage>
</organism>
<dbReference type="RefSeq" id="WP_311676898.1">
    <property type="nucleotide sequence ID" value="NZ_JAVRER010000010.1"/>
</dbReference>